<evidence type="ECO:0000256" key="2">
    <source>
        <dbReference type="SAM" id="Phobius"/>
    </source>
</evidence>
<keyword evidence="2" id="KW-1133">Transmembrane helix</keyword>
<dbReference type="AlphaFoldDB" id="A0A7S2VBC3"/>
<feature type="compositionally biased region" description="Low complexity" evidence="1">
    <location>
        <begin position="205"/>
        <end position="215"/>
    </location>
</feature>
<protein>
    <submittedName>
        <fullName evidence="3">Uncharacterized protein</fullName>
    </submittedName>
</protein>
<organism evidence="3">
    <name type="scientific">Entomoneis paludosa</name>
    <dbReference type="NCBI Taxonomy" id="265537"/>
    <lineage>
        <taxon>Eukaryota</taxon>
        <taxon>Sar</taxon>
        <taxon>Stramenopiles</taxon>
        <taxon>Ochrophyta</taxon>
        <taxon>Bacillariophyta</taxon>
        <taxon>Bacillariophyceae</taxon>
        <taxon>Bacillariophycidae</taxon>
        <taxon>Entomoneidaceae</taxon>
        <taxon>Entomoneis</taxon>
    </lineage>
</organism>
<reference evidence="3" key="1">
    <citation type="submission" date="2021-01" db="EMBL/GenBank/DDBJ databases">
        <authorList>
            <person name="Corre E."/>
            <person name="Pelletier E."/>
            <person name="Niang G."/>
            <person name="Scheremetjew M."/>
            <person name="Finn R."/>
            <person name="Kale V."/>
            <person name="Holt S."/>
            <person name="Cochrane G."/>
            <person name="Meng A."/>
            <person name="Brown T."/>
            <person name="Cohen L."/>
        </authorList>
    </citation>
    <scope>NUCLEOTIDE SEQUENCE</scope>
    <source>
        <strain evidence="3">CCMP125</strain>
    </source>
</reference>
<feature type="compositionally biased region" description="Basic and acidic residues" evidence="1">
    <location>
        <begin position="228"/>
        <end position="247"/>
    </location>
</feature>
<proteinExistence type="predicted"/>
<sequence length="296" mass="33346">MACAAFFSICFTLISLWRFNEPLLKIFYQCSCLSFWTMGSLMVLTLIALLSDYCGDAEDCTLARAGYAACIACAFWMSSGCLLCCCTPVNHRKRKEKEAKKQTDDEDNDDEEESSVVDVDDYPDTYSTTHIETEQKTEFDGTIVKMITTTTTHRNGKKSVSQEREVVQRAPPVPPPKKEEEEEEEEETKSVTFVETGEKTESDGTVIKITKTTVTHRNGRKTITQNREVLRKPEPIPAPKEEKKEEEPTPVPVAPPRDDSHRATEDPPSRSEIIRDRDMSFKVQETSSGLCGAFCT</sequence>
<feature type="compositionally biased region" description="Acidic residues" evidence="1">
    <location>
        <begin position="104"/>
        <end position="123"/>
    </location>
</feature>
<evidence type="ECO:0000313" key="3">
    <source>
        <dbReference type="EMBL" id="CAD9946682.1"/>
    </source>
</evidence>
<keyword evidence="2" id="KW-0812">Transmembrane</keyword>
<feature type="region of interest" description="Disordered" evidence="1">
    <location>
        <begin position="150"/>
        <end position="296"/>
    </location>
</feature>
<feature type="compositionally biased region" description="Basic and acidic residues" evidence="1">
    <location>
        <begin position="256"/>
        <end position="280"/>
    </location>
</feature>
<accession>A0A7S2VBC3</accession>
<name>A0A7S2VBC3_9STRA</name>
<dbReference type="EMBL" id="HBHT01005109">
    <property type="protein sequence ID" value="CAD9946682.1"/>
    <property type="molecule type" value="Transcribed_RNA"/>
</dbReference>
<evidence type="ECO:0000256" key="1">
    <source>
        <dbReference type="SAM" id="MobiDB-lite"/>
    </source>
</evidence>
<keyword evidence="2" id="KW-0472">Membrane</keyword>
<feature type="region of interest" description="Disordered" evidence="1">
    <location>
        <begin position="96"/>
        <end position="133"/>
    </location>
</feature>
<feature type="transmembrane region" description="Helical" evidence="2">
    <location>
        <begin position="26"/>
        <end position="50"/>
    </location>
</feature>
<gene>
    <name evidence="3" type="ORF">APAL1065_LOCUS3405</name>
</gene>
<feature type="transmembrane region" description="Helical" evidence="2">
    <location>
        <begin position="62"/>
        <end position="79"/>
    </location>
</feature>